<keyword evidence="2" id="KW-1185">Reference proteome</keyword>
<evidence type="ECO:0000313" key="2">
    <source>
        <dbReference type="Proteomes" id="UP001652628"/>
    </source>
</evidence>
<reference evidence="3" key="1">
    <citation type="submission" date="2025-08" db="UniProtKB">
        <authorList>
            <consortium name="RefSeq"/>
        </authorList>
    </citation>
    <scope>IDENTIFICATION</scope>
</reference>
<evidence type="ECO:0000256" key="1">
    <source>
        <dbReference type="SAM" id="MobiDB-lite"/>
    </source>
</evidence>
<accession>A0AB40DKR5</accession>
<evidence type="ECO:0000313" key="3">
    <source>
        <dbReference type="RefSeq" id="XP_065724196.2"/>
    </source>
</evidence>
<dbReference type="GeneID" id="136117352"/>
<dbReference type="AlphaFoldDB" id="A0AB40DKR5"/>
<protein>
    <submittedName>
        <fullName evidence="3">Uncharacterized protein</fullName>
    </submittedName>
</protein>
<sequence length="76" mass="9256">VQAAAVVVDHHRHCHWKLKRNPRSRVKQVVGQEDHQQQQQHQQQEDEERDVEEVYEQEQDQQRNVLRRVHDAAMWS</sequence>
<dbReference type="RefSeq" id="XP_065724196.2">
    <property type="nucleotide sequence ID" value="XM_065868124.2"/>
</dbReference>
<name>A0AB40DKR5_DROSZ</name>
<feature type="compositionally biased region" description="Basic residues" evidence="1">
    <location>
        <begin position="10"/>
        <end position="26"/>
    </location>
</feature>
<feature type="compositionally biased region" description="Acidic residues" evidence="1">
    <location>
        <begin position="45"/>
        <end position="59"/>
    </location>
</feature>
<dbReference type="Proteomes" id="UP001652628">
    <property type="component" value="Chromosome X"/>
</dbReference>
<organism evidence="2 3">
    <name type="scientific">Drosophila suzukii</name>
    <name type="common">Spotted-wing drosophila fruit fly</name>
    <dbReference type="NCBI Taxonomy" id="28584"/>
    <lineage>
        <taxon>Eukaryota</taxon>
        <taxon>Metazoa</taxon>
        <taxon>Ecdysozoa</taxon>
        <taxon>Arthropoda</taxon>
        <taxon>Hexapoda</taxon>
        <taxon>Insecta</taxon>
        <taxon>Pterygota</taxon>
        <taxon>Neoptera</taxon>
        <taxon>Endopterygota</taxon>
        <taxon>Diptera</taxon>
        <taxon>Brachycera</taxon>
        <taxon>Muscomorpha</taxon>
        <taxon>Ephydroidea</taxon>
        <taxon>Drosophilidae</taxon>
        <taxon>Drosophila</taxon>
        <taxon>Sophophora</taxon>
    </lineage>
</organism>
<gene>
    <name evidence="3" type="primary">LOC136117352</name>
</gene>
<feature type="non-terminal residue" evidence="3">
    <location>
        <position position="1"/>
    </location>
</feature>
<proteinExistence type="predicted"/>
<feature type="region of interest" description="Disordered" evidence="1">
    <location>
        <begin position="1"/>
        <end position="63"/>
    </location>
</feature>